<dbReference type="Proteomes" id="UP000326287">
    <property type="component" value="Chromosome"/>
</dbReference>
<sequence>MDVKIKGPWELQKIHNWLGENRYPLRVACVGDDGYPRVVSLWFTFRDGKFHCVSHRDSPLVKLLRKAPKVGFEISPNQPPYCGVRGQGDAVLSSDGAADNLLLAIDRYLGDGNQSLATWLLSRVDEEVTITITPSRFFSWDYRSRMDDKETQQAVPAD</sequence>
<evidence type="ECO:0000313" key="1">
    <source>
        <dbReference type="EMBL" id="QFU76117.1"/>
    </source>
</evidence>
<proteinExistence type="predicted"/>
<dbReference type="InterPro" id="IPR012349">
    <property type="entry name" value="Split_barrel_FMN-bd"/>
</dbReference>
<dbReference type="EMBL" id="CP036422">
    <property type="protein sequence ID" value="QFU76117.1"/>
    <property type="molecule type" value="Genomic_DNA"/>
</dbReference>
<organism evidence="1 2">
    <name type="scientific">Halioglobus maricola</name>
    <dbReference type="NCBI Taxonomy" id="2601894"/>
    <lineage>
        <taxon>Bacteria</taxon>
        <taxon>Pseudomonadati</taxon>
        <taxon>Pseudomonadota</taxon>
        <taxon>Gammaproteobacteria</taxon>
        <taxon>Cellvibrionales</taxon>
        <taxon>Halieaceae</taxon>
        <taxon>Halioglobus</taxon>
    </lineage>
</organism>
<dbReference type="Gene3D" id="2.30.110.10">
    <property type="entry name" value="Electron Transport, Fmn-binding Protein, Chain A"/>
    <property type="match status" value="1"/>
</dbReference>
<dbReference type="AlphaFoldDB" id="A0A5P9NK21"/>
<name>A0A5P9NK21_9GAMM</name>
<dbReference type="SUPFAM" id="SSF50475">
    <property type="entry name" value="FMN-binding split barrel"/>
    <property type="match status" value="1"/>
</dbReference>
<evidence type="ECO:0000313" key="2">
    <source>
        <dbReference type="Proteomes" id="UP000326287"/>
    </source>
</evidence>
<reference evidence="1 2" key="1">
    <citation type="submission" date="2019-02" db="EMBL/GenBank/DDBJ databases">
        <authorList>
            <person name="Li S.-H."/>
        </authorList>
    </citation>
    <scope>NUCLEOTIDE SEQUENCE [LARGE SCALE GENOMIC DNA]</scope>
    <source>
        <strain evidence="1 2">IMCC14385</strain>
    </source>
</reference>
<gene>
    <name evidence="1" type="ORF">EY643_10840</name>
</gene>
<dbReference type="OrthoDB" id="5735872at2"/>
<dbReference type="KEGG" id="halc:EY643_10840"/>
<protein>
    <submittedName>
        <fullName evidence="1">Pyridoxamine 5'-phosphate oxidase family protein</fullName>
    </submittedName>
</protein>
<accession>A0A5P9NK21</accession>
<keyword evidence="2" id="KW-1185">Reference proteome</keyword>